<dbReference type="SUPFAM" id="SSF53822">
    <property type="entry name" value="Periplasmic binding protein-like I"/>
    <property type="match status" value="1"/>
</dbReference>
<comment type="caution">
    <text evidence="5">The sequence shown here is derived from an EMBL/GenBank/DDBJ whole genome shotgun (WGS) entry which is preliminary data.</text>
</comment>
<evidence type="ECO:0000259" key="4">
    <source>
        <dbReference type="Pfam" id="PF13458"/>
    </source>
</evidence>
<dbReference type="InterPro" id="IPR028082">
    <property type="entry name" value="Peripla_BP_I"/>
</dbReference>
<gene>
    <name evidence="5" type="ORF">PQR63_12365</name>
</gene>
<dbReference type="Proteomes" id="UP001629214">
    <property type="component" value="Unassembled WGS sequence"/>
</dbReference>
<reference evidence="5 6" key="1">
    <citation type="journal article" date="2024" name="Chem. Sci.">
        <title>Discovery of megapolipeptins by genome mining of a Burkholderiales bacteria collection.</title>
        <authorList>
            <person name="Paulo B.S."/>
            <person name="Recchia M.J.J."/>
            <person name="Lee S."/>
            <person name="Fergusson C.H."/>
            <person name="Romanowski S.B."/>
            <person name="Hernandez A."/>
            <person name="Krull N."/>
            <person name="Liu D.Y."/>
            <person name="Cavanagh H."/>
            <person name="Bos A."/>
            <person name="Gray C.A."/>
            <person name="Murphy B.T."/>
            <person name="Linington R.G."/>
            <person name="Eustaquio A.S."/>
        </authorList>
    </citation>
    <scope>NUCLEOTIDE SEQUENCE [LARGE SCALE GENOMIC DNA]</scope>
    <source>
        <strain evidence="5 6">RL21-008-BIB-B</strain>
    </source>
</reference>
<organism evidence="5 6">
    <name type="scientific">Herbaspirillum rhizosphaerae</name>
    <dbReference type="NCBI Taxonomy" id="346179"/>
    <lineage>
        <taxon>Bacteria</taxon>
        <taxon>Pseudomonadati</taxon>
        <taxon>Pseudomonadota</taxon>
        <taxon>Betaproteobacteria</taxon>
        <taxon>Burkholderiales</taxon>
        <taxon>Oxalobacteraceae</taxon>
        <taxon>Herbaspirillum</taxon>
    </lineage>
</organism>
<feature type="signal peptide" evidence="3">
    <location>
        <begin position="1"/>
        <end position="22"/>
    </location>
</feature>
<keyword evidence="2 3" id="KW-0732">Signal</keyword>
<dbReference type="InterPro" id="IPR028081">
    <property type="entry name" value="Leu-bd"/>
</dbReference>
<evidence type="ECO:0000256" key="1">
    <source>
        <dbReference type="ARBA" id="ARBA00010062"/>
    </source>
</evidence>
<dbReference type="Pfam" id="PF13458">
    <property type="entry name" value="Peripla_BP_6"/>
    <property type="match status" value="1"/>
</dbReference>
<feature type="domain" description="Leucine-binding protein" evidence="4">
    <location>
        <begin position="34"/>
        <end position="357"/>
    </location>
</feature>
<name>A0ABW8Z7Z3_9BURK</name>
<dbReference type="PANTHER" id="PTHR47151">
    <property type="entry name" value="LEU/ILE/VAL-BINDING ABC TRANSPORTER SUBUNIT"/>
    <property type="match status" value="1"/>
</dbReference>
<dbReference type="PANTHER" id="PTHR47151:SF2">
    <property type="entry name" value="AMINO ACID BINDING PROTEIN"/>
    <property type="match status" value="1"/>
</dbReference>
<dbReference type="Gene3D" id="3.40.50.2300">
    <property type="match status" value="2"/>
</dbReference>
<dbReference type="EMBL" id="JAQQFR010000007">
    <property type="protein sequence ID" value="MFL9879184.1"/>
    <property type="molecule type" value="Genomic_DNA"/>
</dbReference>
<sequence>MCSFRRFILLLLTAPFAAHAIAAEELPKIVQIGFAGPLAEINAKSGRNAAILAIEEANKSNPRINGQAVIFDLMEQDDKADPRITEYIARLFVSSNAIGVVGHWTSNATVIAAPVYNAAGLAQISPASWSRGFTQKSYKSAFQILGSDDAGLALAADYLVREQQLKRIFVLDDGAYLGMSMADYLSNHVKTAGGEIVYRASVNGKTSDFNAPLQKAQQIKPDLIFFSGRVIQSDVLARNLQRFNLPSKLLVTGSVVTDSFLRDADKTTNTVMAIVPSTPLEKRPGMAALQKKYAERFNADMLPFAAYSYDCVNLLIAAAKKANSLERSKIIDALHEIKYNGITGPISFDANGALVKPSFTLYIMEQHKWVPLRVFTAK</sequence>
<feature type="chain" id="PRO_5045617218" evidence="3">
    <location>
        <begin position="23"/>
        <end position="378"/>
    </location>
</feature>
<evidence type="ECO:0000313" key="5">
    <source>
        <dbReference type="EMBL" id="MFL9879184.1"/>
    </source>
</evidence>
<comment type="similarity">
    <text evidence="1">Belongs to the leucine-binding protein family.</text>
</comment>
<dbReference type="RefSeq" id="WP_408168182.1">
    <property type="nucleotide sequence ID" value="NZ_JAQQFR010000007.1"/>
</dbReference>
<keyword evidence="6" id="KW-1185">Reference proteome</keyword>
<proteinExistence type="inferred from homology"/>
<protein>
    <submittedName>
        <fullName evidence="5">Branched-chain amino acid ABC transporter substrate-binding protein</fullName>
    </submittedName>
</protein>
<evidence type="ECO:0000256" key="2">
    <source>
        <dbReference type="ARBA" id="ARBA00022729"/>
    </source>
</evidence>
<evidence type="ECO:0000256" key="3">
    <source>
        <dbReference type="SAM" id="SignalP"/>
    </source>
</evidence>
<dbReference type="CDD" id="cd06342">
    <property type="entry name" value="PBP1_ABC_LIVBP-like"/>
    <property type="match status" value="1"/>
</dbReference>
<accession>A0ABW8Z7Z3</accession>
<evidence type="ECO:0000313" key="6">
    <source>
        <dbReference type="Proteomes" id="UP001629214"/>
    </source>
</evidence>